<reference evidence="2 3" key="1">
    <citation type="submission" date="2015-11" db="EMBL/GenBank/DDBJ databases">
        <title>Genomic Taxonomy of the Vibrionaceae.</title>
        <authorList>
            <person name="Gomez-Gil B."/>
            <person name="Enciso-Ibarra J."/>
        </authorList>
    </citation>
    <scope>NUCLEOTIDE SEQUENCE [LARGE SCALE GENOMIC DNA]</scope>
    <source>
        <strain evidence="2 3">CAIM 912</strain>
    </source>
</reference>
<gene>
    <name evidence="2" type="ORF">ATN88_04785</name>
</gene>
<sequence>MNTHSKLSKLQGQNLLWISAFIWLMFCIAAITKLHWQENIDTEIRRYLVNQTAQASDIVNTNLKKLAGSVEKLSSLAIVNRKNSQSVETLSAAVARTVSFTPGAVQGGVLFDANSKTSDTVFSVDTSAQLNQGEISIPRSRILNDAWLLPHFDENRSAWYSEYVKPFDYAEGPDEDYSLRGLAYLNFSLESLSQQMLSFNLGTKGFAFLISDTGQVLAYPKHDVLGKNLASLSKEEPLLTTISSQLHLGKLGSFLHPVTGREHWLVLKDIELINAQLGLVIEADELRNTLSPTYEYWDLVWFMVLAGLISSLAAFRFPTIDKDKASRLFTALSICLFSYLLLLWFQALAPKPLSKEETLLIDEESTTLAIAEKTQRSNKQRSDNALPIKLTIHSIDLEDADQVNIVGKAVIEHTNESTPPLIINNASDTRWVLLRNDFDHQLWQFVATVKQPFDYGSFPFDREVIELSMLPSPSLENVILTPAFSNYESMKPEALPGIAMAERKFGSWKILQSYFSYLNEPLNENNQLTNLKYNIVIQRSITGPLISHIMPLLVVSFLTYFMLLLWTKDEKQQALWGFSTATVLQYCASLFFILVIAHVALREELNAQGMIFIEYFYFLAYLQIIFTAIGALAYTTEIKMPALEKDQGLKLKQWYWPIILFLSLAITYVFIEH</sequence>
<evidence type="ECO:0000313" key="3">
    <source>
        <dbReference type="Proteomes" id="UP000070529"/>
    </source>
</evidence>
<organism evidence="2 3">
    <name type="scientific">Enterovibrio coralii</name>
    <dbReference type="NCBI Taxonomy" id="294935"/>
    <lineage>
        <taxon>Bacteria</taxon>
        <taxon>Pseudomonadati</taxon>
        <taxon>Pseudomonadota</taxon>
        <taxon>Gammaproteobacteria</taxon>
        <taxon>Vibrionales</taxon>
        <taxon>Vibrionaceae</taxon>
        <taxon>Enterovibrio</taxon>
    </lineage>
</organism>
<dbReference type="Gene3D" id="3.30.450.20">
    <property type="entry name" value="PAS domain"/>
    <property type="match status" value="1"/>
</dbReference>
<feature type="transmembrane region" description="Helical" evidence="1">
    <location>
        <begin position="545"/>
        <end position="563"/>
    </location>
</feature>
<feature type="transmembrane region" description="Helical" evidence="1">
    <location>
        <begin position="613"/>
        <end position="634"/>
    </location>
</feature>
<dbReference type="OrthoDB" id="2489132at2"/>
<feature type="transmembrane region" description="Helical" evidence="1">
    <location>
        <begin position="296"/>
        <end position="315"/>
    </location>
</feature>
<keyword evidence="1" id="KW-0812">Transmembrane</keyword>
<dbReference type="Proteomes" id="UP000070529">
    <property type="component" value="Unassembled WGS sequence"/>
</dbReference>
<dbReference type="STRING" id="294935.ATN88_04785"/>
<dbReference type="AlphaFoldDB" id="A0A135IC51"/>
<keyword evidence="1" id="KW-1133">Transmembrane helix</keyword>
<protein>
    <recommendedName>
        <fullName evidence="4">Cache domain-containing protein</fullName>
    </recommendedName>
</protein>
<dbReference type="CDD" id="cd12912">
    <property type="entry name" value="PDC2_MCP_like"/>
    <property type="match status" value="1"/>
</dbReference>
<dbReference type="RefSeq" id="WP_067410505.1">
    <property type="nucleotide sequence ID" value="NZ_LNTY01000006.1"/>
</dbReference>
<accession>A0A135IC51</accession>
<evidence type="ECO:0000256" key="1">
    <source>
        <dbReference type="SAM" id="Phobius"/>
    </source>
</evidence>
<feature type="transmembrane region" description="Helical" evidence="1">
    <location>
        <begin position="15"/>
        <end position="36"/>
    </location>
</feature>
<keyword evidence="1" id="KW-0472">Membrane</keyword>
<keyword evidence="3" id="KW-1185">Reference proteome</keyword>
<feature type="transmembrane region" description="Helical" evidence="1">
    <location>
        <begin position="327"/>
        <end position="345"/>
    </location>
</feature>
<feature type="transmembrane region" description="Helical" evidence="1">
    <location>
        <begin position="583"/>
        <end position="601"/>
    </location>
</feature>
<name>A0A135IC51_9GAMM</name>
<dbReference type="EMBL" id="LNTY01000006">
    <property type="protein sequence ID" value="KXF83051.1"/>
    <property type="molecule type" value="Genomic_DNA"/>
</dbReference>
<feature type="transmembrane region" description="Helical" evidence="1">
    <location>
        <begin position="654"/>
        <end position="671"/>
    </location>
</feature>
<comment type="caution">
    <text evidence="2">The sequence shown here is derived from an EMBL/GenBank/DDBJ whole genome shotgun (WGS) entry which is preliminary data.</text>
</comment>
<evidence type="ECO:0008006" key="4">
    <source>
        <dbReference type="Google" id="ProtNLM"/>
    </source>
</evidence>
<proteinExistence type="predicted"/>
<evidence type="ECO:0000313" key="2">
    <source>
        <dbReference type="EMBL" id="KXF83051.1"/>
    </source>
</evidence>